<dbReference type="Gene3D" id="3.90.1300.10">
    <property type="entry name" value="Amidase signature (AS) domain"/>
    <property type="match status" value="1"/>
</dbReference>
<evidence type="ECO:0000256" key="1">
    <source>
        <dbReference type="ARBA" id="ARBA00009199"/>
    </source>
</evidence>
<reference evidence="4 5" key="1">
    <citation type="submission" date="2016-10" db="EMBL/GenBank/DDBJ databases">
        <authorList>
            <person name="de Groot N.N."/>
        </authorList>
    </citation>
    <scope>NUCLEOTIDE SEQUENCE [LARGE SCALE GENOMIC DNA]</scope>
    <source>
        <strain evidence="4 5">CGMCC 4.1877</strain>
    </source>
</reference>
<dbReference type="GO" id="GO:0003824">
    <property type="term" value="F:catalytic activity"/>
    <property type="evidence" value="ECO:0007669"/>
    <property type="project" value="InterPro"/>
</dbReference>
<evidence type="ECO:0000313" key="5">
    <source>
        <dbReference type="Proteomes" id="UP000199614"/>
    </source>
</evidence>
<evidence type="ECO:0000259" key="3">
    <source>
        <dbReference type="Pfam" id="PF01425"/>
    </source>
</evidence>
<comment type="similarity">
    <text evidence="1">Belongs to the amidase family.</text>
</comment>
<dbReference type="STRING" id="260086.SAMN05216207_10646"/>
<sequence>MRSRIQIQLCMLLAMWNLTATEMAAAVRSGEHTAAEVVETHLERIAAVNPTVNAVTAVLGDSARAAAADIDRRRASGEPVGPLAGVPFTVKENIDIAGVATTHGIPHFRDAVADTDSPTVARLRAADAIPIGHANMPDLTIGGFTDSQLFGATVNPWGTIRDPSGSSGGDGAAVASGMAAIGLGNDAGGSVRGPALHGGIAALNPTYGRFPCEHRVGGREPTLASQLIPKDGPLARSVTDLRAAFEVLAGTDPRDPRAVPVPLDGPPLPTPRVAVVADPGGLGVHPRVRAAIDTAAGILTDAGYVVETVADVPRTADGLATYGTLITSEFGPAWPGIRPLLTEDSARHMELSMQHQPPADLRTYLQATADRHAIVRDWHRFLAEYPLVLGPVSTEPPGDHDGAELDREQNLRLALARRLCTVSSLVGVPAVAVPTGPADGVPMGVQILGRPFREDLCLAAAAAVENAVGVLTPVFDVAPAGR</sequence>
<keyword evidence="5" id="KW-1185">Reference proteome</keyword>
<evidence type="ECO:0000313" key="4">
    <source>
        <dbReference type="EMBL" id="SFO46970.1"/>
    </source>
</evidence>
<organism evidence="4 5">
    <name type="scientific">Pseudonocardia ammonioxydans</name>
    <dbReference type="NCBI Taxonomy" id="260086"/>
    <lineage>
        <taxon>Bacteria</taxon>
        <taxon>Bacillati</taxon>
        <taxon>Actinomycetota</taxon>
        <taxon>Actinomycetes</taxon>
        <taxon>Pseudonocardiales</taxon>
        <taxon>Pseudonocardiaceae</taxon>
        <taxon>Pseudonocardia</taxon>
    </lineage>
</organism>
<feature type="domain" description="Amidase" evidence="3">
    <location>
        <begin position="36"/>
        <end position="458"/>
    </location>
</feature>
<dbReference type="Proteomes" id="UP000199614">
    <property type="component" value="Unassembled WGS sequence"/>
</dbReference>
<dbReference type="NCBIfam" id="NF005687">
    <property type="entry name" value="PRK07487.1"/>
    <property type="match status" value="1"/>
</dbReference>
<dbReference type="InterPro" id="IPR000120">
    <property type="entry name" value="Amidase"/>
</dbReference>
<dbReference type="InterPro" id="IPR023631">
    <property type="entry name" value="Amidase_dom"/>
</dbReference>
<dbReference type="InterPro" id="IPR036928">
    <property type="entry name" value="AS_sf"/>
</dbReference>
<dbReference type="AlphaFoldDB" id="A0A1I5HG05"/>
<accession>A0A1I5HG05</accession>
<keyword evidence="2" id="KW-0732">Signal</keyword>
<dbReference type="Pfam" id="PF01425">
    <property type="entry name" value="Amidase"/>
    <property type="match status" value="1"/>
</dbReference>
<proteinExistence type="inferred from homology"/>
<dbReference type="SUPFAM" id="SSF75304">
    <property type="entry name" value="Amidase signature (AS) enzymes"/>
    <property type="match status" value="1"/>
</dbReference>
<protein>
    <submittedName>
        <fullName evidence="4">Amidase</fullName>
    </submittedName>
</protein>
<dbReference type="EMBL" id="FOUY01000064">
    <property type="protein sequence ID" value="SFO46970.1"/>
    <property type="molecule type" value="Genomic_DNA"/>
</dbReference>
<name>A0A1I5HG05_PSUAM</name>
<feature type="chain" id="PRO_5038464612" evidence="2">
    <location>
        <begin position="21"/>
        <end position="482"/>
    </location>
</feature>
<gene>
    <name evidence="4" type="ORF">SAMN05216207_10646</name>
</gene>
<dbReference type="PANTHER" id="PTHR11895">
    <property type="entry name" value="TRANSAMIDASE"/>
    <property type="match status" value="1"/>
</dbReference>
<dbReference type="PANTHER" id="PTHR11895:SF7">
    <property type="entry name" value="GLUTAMYL-TRNA(GLN) AMIDOTRANSFERASE SUBUNIT A, MITOCHONDRIAL"/>
    <property type="match status" value="1"/>
</dbReference>
<evidence type="ECO:0000256" key="2">
    <source>
        <dbReference type="SAM" id="SignalP"/>
    </source>
</evidence>
<feature type="signal peptide" evidence="2">
    <location>
        <begin position="1"/>
        <end position="20"/>
    </location>
</feature>